<dbReference type="Gene3D" id="3.90.550.10">
    <property type="entry name" value="Spore Coat Polysaccharide Biosynthesis Protein SpsA, Chain A"/>
    <property type="match status" value="1"/>
</dbReference>
<evidence type="ECO:0000313" key="3">
    <source>
        <dbReference type="Proteomes" id="UP000308230"/>
    </source>
</evidence>
<feature type="domain" description="MobA-like NTP transferase" evidence="1">
    <location>
        <begin position="5"/>
        <end position="166"/>
    </location>
</feature>
<dbReference type="OrthoDB" id="285216at2"/>
<protein>
    <submittedName>
        <fullName evidence="2">Nucleotidyltransferase family protein</fullName>
    </submittedName>
</protein>
<reference evidence="2 3" key="1">
    <citation type="submission" date="2019-04" db="EMBL/GenBank/DDBJ databases">
        <title>Bacillus caeni sp. nov., a bacterium isolated from mangrove sediment.</title>
        <authorList>
            <person name="Huang H."/>
            <person name="Mo K."/>
            <person name="Hu Y."/>
        </authorList>
    </citation>
    <scope>NUCLEOTIDE SEQUENCE [LARGE SCALE GENOMIC DNA]</scope>
    <source>
        <strain evidence="2 3">HB172195</strain>
    </source>
</reference>
<dbReference type="CDD" id="cd04182">
    <property type="entry name" value="GT_2_like_f"/>
    <property type="match status" value="1"/>
</dbReference>
<name>A0A5R9F7C1_9BACL</name>
<dbReference type="GO" id="GO:0016779">
    <property type="term" value="F:nucleotidyltransferase activity"/>
    <property type="evidence" value="ECO:0007669"/>
    <property type="project" value="UniProtKB-ARBA"/>
</dbReference>
<proteinExistence type="predicted"/>
<dbReference type="EMBL" id="SWLG01000001">
    <property type="protein sequence ID" value="TLS38931.1"/>
    <property type="molecule type" value="Genomic_DNA"/>
</dbReference>
<dbReference type="Proteomes" id="UP000308230">
    <property type="component" value="Unassembled WGS sequence"/>
</dbReference>
<dbReference type="Pfam" id="PF12804">
    <property type="entry name" value="NTP_transf_3"/>
    <property type="match status" value="1"/>
</dbReference>
<evidence type="ECO:0000259" key="1">
    <source>
        <dbReference type="Pfam" id="PF12804"/>
    </source>
</evidence>
<dbReference type="AlphaFoldDB" id="A0A5R9F7C1"/>
<dbReference type="PANTHER" id="PTHR43777">
    <property type="entry name" value="MOLYBDENUM COFACTOR CYTIDYLYLTRANSFERASE"/>
    <property type="match status" value="1"/>
</dbReference>
<accession>A0A5R9F7C1</accession>
<evidence type="ECO:0000313" key="2">
    <source>
        <dbReference type="EMBL" id="TLS38931.1"/>
    </source>
</evidence>
<dbReference type="SUPFAM" id="SSF53448">
    <property type="entry name" value="Nucleotide-diphospho-sugar transferases"/>
    <property type="match status" value="1"/>
</dbReference>
<dbReference type="RefSeq" id="WP_138122271.1">
    <property type="nucleotide sequence ID" value="NZ_SWLG01000001.1"/>
</dbReference>
<gene>
    <name evidence="2" type="ORF">FCL54_01060</name>
</gene>
<keyword evidence="2" id="KW-0808">Transferase</keyword>
<organism evidence="2 3">
    <name type="scientific">Exobacillus caeni</name>
    <dbReference type="NCBI Taxonomy" id="2574798"/>
    <lineage>
        <taxon>Bacteria</taxon>
        <taxon>Bacillati</taxon>
        <taxon>Bacillota</taxon>
        <taxon>Bacilli</taxon>
        <taxon>Bacillales</taxon>
        <taxon>Guptibacillaceae</taxon>
        <taxon>Exobacillus</taxon>
    </lineage>
</organism>
<dbReference type="PANTHER" id="PTHR43777:SF1">
    <property type="entry name" value="MOLYBDENUM COFACTOR CYTIDYLYLTRANSFERASE"/>
    <property type="match status" value="1"/>
</dbReference>
<comment type="caution">
    <text evidence="2">The sequence shown here is derived from an EMBL/GenBank/DDBJ whole genome shotgun (WGS) entry which is preliminary data.</text>
</comment>
<keyword evidence="3" id="KW-1185">Reference proteome</keyword>
<sequence>MKFSAVLLAAGNSNRMGKMKGLLPWKGKTLFEHQLVTLKQTSLSEVVVVLGRNADSFLKISKSHPVTIVVNENYQTGKCSSILKGVHAVKDNADALFIVSVDQPVEVDVLNKMADSMKKYRPPVLVPVYKGKRGHPVLFSSAVMKDLLSIREETQGLRRILQKHRKRVLEVPVNCPLIGLNLNTPEDYESAVQKQS</sequence>
<dbReference type="InterPro" id="IPR025877">
    <property type="entry name" value="MobA-like_NTP_Trfase"/>
</dbReference>
<dbReference type="InterPro" id="IPR029044">
    <property type="entry name" value="Nucleotide-diphossugar_trans"/>
</dbReference>